<keyword evidence="4" id="KW-1185">Reference proteome</keyword>
<feature type="chain" id="PRO_5047280912" evidence="2">
    <location>
        <begin position="27"/>
        <end position="277"/>
    </location>
</feature>
<proteinExistence type="predicted"/>
<dbReference type="Proteomes" id="UP001642484">
    <property type="component" value="Unassembled WGS sequence"/>
</dbReference>
<evidence type="ECO:0000313" key="4">
    <source>
        <dbReference type="Proteomes" id="UP001642484"/>
    </source>
</evidence>
<sequence length="277" mass="31504">MAFADQRKRKVLIVLLSLLQVLGAAAYGGKKKSKFLEAYPMVFKFLLFWWCVFVFAVMTVYIIDHLMYKRFGPAKVVWKAEHIFKGASREELWTYLANPSKWSESDHPVLQTADVSMVCDIKDPPSEKENEEEDLAAKEEKPFEHPKKVCQSIELGPLKKGHGMILRHKADSGPQAGRVFCVRECSQIEEPSDGPFVLIMRTVEGGLGYPFLENTEISEVEMFPSEDGTVRCKMTGMADVTSRIFRWWASLQKDSQESAVAFLQSIDQVAVRVRQKS</sequence>
<evidence type="ECO:0000313" key="3">
    <source>
        <dbReference type="EMBL" id="CAK9075991.1"/>
    </source>
</evidence>
<feature type="transmembrane region" description="Helical" evidence="1">
    <location>
        <begin position="42"/>
        <end position="63"/>
    </location>
</feature>
<protein>
    <submittedName>
        <fullName evidence="3">Uncharacterized protein</fullName>
    </submittedName>
</protein>
<reference evidence="3 4" key="1">
    <citation type="submission" date="2024-02" db="EMBL/GenBank/DDBJ databases">
        <authorList>
            <person name="Chen Y."/>
            <person name="Shah S."/>
            <person name="Dougan E. K."/>
            <person name="Thang M."/>
            <person name="Chan C."/>
        </authorList>
    </citation>
    <scope>NUCLEOTIDE SEQUENCE [LARGE SCALE GENOMIC DNA]</scope>
</reference>
<evidence type="ECO:0000256" key="2">
    <source>
        <dbReference type="SAM" id="SignalP"/>
    </source>
</evidence>
<keyword evidence="2" id="KW-0732">Signal</keyword>
<keyword evidence="1" id="KW-0812">Transmembrane</keyword>
<gene>
    <name evidence="3" type="ORF">CCMP2556_LOCUS37435</name>
</gene>
<evidence type="ECO:0000256" key="1">
    <source>
        <dbReference type="SAM" id="Phobius"/>
    </source>
</evidence>
<accession>A0ABP0PJU7</accession>
<feature type="signal peptide" evidence="2">
    <location>
        <begin position="1"/>
        <end position="26"/>
    </location>
</feature>
<dbReference type="EMBL" id="CAXAMN010023228">
    <property type="protein sequence ID" value="CAK9075991.1"/>
    <property type="molecule type" value="Genomic_DNA"/>
</dbReference>
<keyword evidence="1" id="KW-0472">Membrane</keyword>
<keyword evidence="1" id="KW-1133">Transmembrane helix</keyword>
<organism evidence="3 4">
    <name type="scientific">Durusdinium trenchii</name>
    <dbReference type="NCBI Taxonomy" id="1381693"/>
    <lineage>
        <taxon>Eukaryota</taxon>
        <taxon>Sar</taxon>
        <taxon>Alveolata</taxon>
        <taxon>Dinophyceae</taxon>
        <taxon>Suessiales</taxon>
        <taxon>Symbiodiniaceae</taxon>
        <taxon>Durusdinium</taxon>
    </lineage>
</organism>
<name>A0ABP0PJU7_9DINO</name>
<comment type="caution">
    <text evidence="3">The sequence shown here is derived from an EMBL/GenBank/DDBJ whole genome shotgun (WGS) entry which is preliminary data.</text>
</comment>